<keyword evidence="2" id="KW-1003">Cell membrane</keyword>
<feature type="transmembrane region" description="Helical" evidence="6">
    <location>
        <begin position="70"/>
        <end position="90"/>
    </location>
</feature>
<keyword evidence="8" id="KW-1185">Reference proteome</keyword>
<gene>
    <name evidence="7" type="ORF">JOC95_003635</name>
</gene>
<evidence type="ECO:0000256" key="2">
    <source>
        <dbReference type="ARBA" id="ARBA00022475"/>
    </source>
</evidence>
<feature type="transmembrane region" description="Helical" evidence="6">
    <location>
        <begin position="102"/>
        <end position="121"/>
    </location>
</feature>
<feature type="transmembrane region" description="Helical" evidence="6">
    <location>
        <begin position="141"/>
        <end position="160"/>
    </location>
</feature>
<keyword evidence="3 6" id="KW-0812">Transmembrane</keyword>
<evidence type="ECO:0000256" key="6">
    <source>
        <dbReference type="SAM" id="Phobius"/>
    </source>
</evidence>
<evidence type="ECO:0000313" key="8">
    <source>
        <dbReference type="Proteomes" id="UP000737402"/>
    </source>
</evidence>
<evidence type="ECO:0000256" key="5">
    <source>
        <dbReference type="ARBA" id="ARBA00023136"/>
    </source>
</evidence>
<dbReference type="Pfam" id="PF09678">
    <property type="entry name" value="Caa3_CtaG"/>
    <property type="match status" value="1"/>
</dbReference>
<dbReference type="NCBIfam" id="TIGR02737">
    <property type="entry name" value="caa3_CtaG"/>
    <property type="match status" value="1"/>
</dbReference>
<organism evidence="7 8">
    <name type="scientific">Sutcliffiella tianshenii</name>
    <dbReference type="NCBI Taxonomy" id="1463404"/>
    <lineage>
        <taxon>Bacteria</taxon>
        <taxon>Bacillati</taxon>
        <taxon>Bacillota</taxon>
        <taxon>Bacilli</taxon>
        <taxon>Bacillales</taxon>
        <taxon>Bacillaceae</taxon>
        <taxon>Sutcliffiella</taxon>
    </lineage>
</organism>
<feature type="transmembrane region" description="Helical" evidence="6">
    <location>
        <begin position="204"/>
        <end position="224"/>
    </location>
</feature>
<dbReference type="Proteomes" id="UP000737402">
    <property type="component" value="Unassembled WGS sequence"/>
</dbReference>
<protein>
    <submittedName>
        <fullName evidence="7">Membrane protein</fullName>
    </submittedName>
</protein>
<comment type="caution">
    <text evidence="7">The sequence shown here is derived from an EMBL/GenBank/DDBJ whole genome shotgun (WGS) entry which is preliminary data.</text>
</comment>
<feature type="transmembrane region" description="Helical" evidence="6">
    <location>
        <begin position="276"/>
        <end position="295"/>
    </location>
</feature>
<evidence type="ECO:0000256" key="4">
    <source>
        <dbReference type="ARBA" id="ARBA00022989"/>
    </source>
</evidence>
<name>A0ABS2P436_9BACI</name>
<dbReference type="EMBL" id="JAFBED010000010">
    <property type="protein sequence ID" value="MBM7621727.1"/>
    <property type="molecule type" value="Genomic_DNA"/>
</dbReference>
<feature type="transmembrane region" description="Helical" evidence="6">
    <location>
        <begin position="172"/>
        <end position="192"/>
    </location>
</feature>
<proteinExistence type="predicted"/>
<reference evidence="7 8" key="1">
    <citation type="submission" date="2021-01" db="EMBL/GenBank/DDBJ databases">
        <title>Genomic Encyclopedia of Type Strains, Phase IV (KMG-IV): sequencing the most valuable type-strain genomes for metagenomic binning, comparative biology and taxonomic classification.</title>
        <authorList>
            <person name="Goeker M."/>
        </authorList>
    </citation>
    <scope>NUCLEOTIDE SEQUENCE [LARGE SCALE GENOMIC DNA]</scope>
    <source>
        <strain evidence="7 8">DSM 25879</strain>
    </source>
</reference>
<keyword evidence="4 6" id="KW-1133">Transmembrane helix</keyword>
<evidence type="ECO:0000256" key="1">
    <source>
        <dbReference type="ARBA" id="ARBA00004651"/>
    </source>
</evidence>
<dbReference type="InterPro" id="IPR019108">
    <property type="entry name" value="Caa3_assmbl_CtaG-rel"/>
</dbReference>
<evidence type="ECO:0000313" key="7">
    <source>
        <dbReference type="EMBL" id="MBM7621727.1"/>
    </source>
</evidence>
<comment type="subcellular location">
    <subcellularLocation>
        <location evidence="1">Cell membrane</location>
        <topology evidence="1">Multi-pass membrane protein</topology>
    </subcellularLocation>
</comment>
<evidence type="ECO:0000256" key="3">
    <source>
        <dbReference type="ARBA" id="ARBA00022692"/>
    </source>
</evidence>
<accession>A0ABS2P436</accession>
<keyword evidence="5 6" id="KW-0472">Membrane</keyword>
<feature type="transmembrane region" description="Helical" evidence="6">
    <location>
        <begin position="31"/>
        <end position="49"/>
    </location>
</feature>
<dbReference type="InterPro" id="IPR014108">
    <property type="entry name" value="Caa3-assmbl_CtaG"/>
</dbReference>
<sequence length="319" mass="35954">MEISVHCGTIKIEVTSFMFGNLDMFGFQALWSPYLLITTIAIIALYIYITGSGRKHFKDSEAITNKQRTFFIVSLIMFYLVKGSPVDLLSHLMLSAHMTQMAVLYLVLPPLLLMGMPAWLLRKAINLPVVKPVFRFFTKPLIALIVFNAIFSIYHIPVIFDIVKVDMTLHTTYTAVMFVAAFIMWWPLVNPLPEEQRLSGIVKIGYIMGDGILLTPACALIIFADQPLYATYSEMTAWLAALELCVPAGTLAGLDLGGPELFNALPLLEDQKLGGVIMKIIQEIMYGSILAYVFFQWARREREKEELELSQSMNPKVVE</sequence>